<dbReference type="PANTHER" id="PTHR40275">
    <property type="entry name" value="SSL7038 PROTEIN"/>
    <property type="match status" value="1"/>
</dbReference>
<accession>A0ABY8SYL7</accession>
<dbReference type="RefSeq" id="WP_283489071.1">
    <property type="nucleotide sequence ID" value="NZ_CP125948.1"/>
</dbReference>
<keyword evidence="1" id="KW-0614">Plasmid</keyword>
<dbReference type="NCBIfam" id="TIGR02684">
    <property type="entry name" value="dnstrm_HI1420"/>
    <property type="match status" value="1"/>
</dbReference>
<gene>
    <name evidence="1" type="ORF">QMY55_24560</name>
</gene>
<protein>
    <submittedName>
        <fullName evidence="1">Addiction module antidote protein</fullName>
    </submittedName>
</protein>
<keyword evidence="2" id="KW-1185">Reference proteome</keyword>
<evidence type="ECO:0000313" key="1">
    <source>
        <dbReference type="EMBL" id="WHS68063.1"/>
    </source>
</evidence>
<organism evidence="1 2">
    <name type="scientific">Comamonas resistens</name>
    <dbReference type="NCBI Taxonomy" id="3046670"/>
    <lineage>
        <taxon>Bacteria</taxon>
        <taxon>Pseudomonadati</taxon>
        <taxon>Pseudomonadota</taxon>
        <taxon>Betaproteobacteria</taxon>
        <taxon>Burkholderiales</taxon>
        <taxon>Comamonadaceae</taxon>
        <taxon>Comamonas</taxon>
    </lineage>
</organism>
<sequence>MNSAAFEKFGIKAFDAADYLQSDEDCAAYLQACLEQEPGNAALFTKALGDIARARGMMQLAKDTGLTREGLYKSLNEQGNPSFSTVMKVMNALGLQMNIGPQLSAG</sequence>
<name>A0ABY8SYL7_9BURK</name>
<geneLocation type="plasmid" evidence="1 2">
    <name>pZM22-1</name>
</geneLocation>
<dbReference type="Pfam" id="PF21716">
    <property type="entry name" value="dnstrm_HI1420"/>
    <property type="match status" value="1"/>
</dbReference>
<dbReference type="Proteomes" id="UP001240697">
    <property type="component" value="Plasmid pZM22-1"/>
</dbReference>
<dbReference type="InterPro" id="IPR014057">
    <property type="entry name" value="HI1420"/>
</dbReference>
<dbReference type="SUPFAM" id="SSF47413">
    <property type="entry name" value="lambda repressor-like DNA-binding domains"/>
    <property type="match status" value="1"/>
</dbReference>
<dbReference type="Gene3D" id="1.10.260.40">
    <property type="entry name" value="lambda repressor-like DNA-binding domains"/>
    <property type="match status" value="1"/>
</dbReference>
<dbReference type="PANTHER" id="PTHR40275:SF1">
    <property type="entry name" value="SSL7038 PROTEIN"/>
    <property type="match status" value="1"/>
</dbReference>
<evidence type="ECO:0000313" key="2">
    <source>
        <dbReference type="Proteomes" id="UP001240697"/>
    </source>
</evidence>
<reference evidence="1 2" key="1">
    <citation type="submission" date="2023-05" db="EMBL/GenBank/DDBJ databases">
        <authorList>
            <person name="Yin Y."/>
            <person name="Lu Z."/>
        </authorList>
    </citation>
    <scope>NUCLEOTIDE SEQUENCE [LARGE SCALE GENOMIC DNA]</scope>
    <source>
        <strain evidence="1 2">ZM22</strain>
        <plasmid evidence="1 2">pZM22-1</plasmid>
    </source>
</reference>
<dbReference type="EMBL" id="CP125948">
    <property type="protein sequence ID" value="WHS68063.1"/>
    <property type="molecule type" value="Genomic_DNA"/>
</dbReference>
<proteinExistence type="predicted"/>
<dbReference type="InterPro" id="IPR010982">
    <property type="entry name" value="Lambda_DNA-bd_dom_sf"/>
</dbReference>